<dbReference type="EMBL" id="CM051401">
    <property type="protein sequence ID" value="KAJ4712639.1"/>
    <property type="molecule type" value="Genomic_DNA"/>
</dbReference>
<organism evidence="1 2">
    <name type="scientific">Melia azedarach</name>
    <name type="common">Chinaberry tree</name>
    <dbReference type="NCBI Taxonomy" id="155640"/>
    <lineage>
        <taxon>Eukaryota</taxon>
        <taxon>Viridiplantae</taxon>
        <taxon>Streptophyta</taxon>
        <taxon>Embryophyta</taxon>
        <taxon>Tracheophyta</taxon>
        <taxon>Spermatophyta</taxon>
        <taxon>Magnoliopsida</taxon>
        <taxon>eudicotyledons</taxon>
        <taxon>Gunneridae</taxon>
        <taxon>Pentapetalae</taxon>
        <taxon>rosids</taxon>
        <taxon>malvids</taxon>
        <taxon>Sapindales</taxon>
        <taxon>Meliaceae</taxon>
        <taxon>Melia</taxon>
    </lineage>
</organism>
<evidence type="ECO:0000313" key="1">
    <source>
        <dbReference type="EMBL" id="KAJ4712639.1"/>
    </source>
</evidence>
<comment type="caution">
    <text evidence="1">The sequence shown here is derived from an EMBL/GenBank/DDBJ whole genome shotgun (WGS) entry which is preliminary data.</text>
</comment>
<keyword evidence="2" id="KW-1185">Reference proteome</keyword>
<dbReference type="Proteomes" id="UP001164539">
    <property type="component" value="Chromosome 8"/>
</dbReference>
<accession>A0ACC1XPI1</accession>
<protein>
    <submittedName>
        <fullName evidence="1">Ankyrin repeat family protein</fullName>
    </submittedName>
</protein>
<gene>
    <name evidence="1" type="ORF">OWV82_014844</name>
</gene>
<name>A0ACC1XPI1_MELAZ</name>
<evidence type="ECO:0000313" key="2">
    <source>
        <dbReference type="Proteomes" id="UP001164539"/>
    </source>
</evidence>
<sequence length="410" mass="44966">MEESLKKSAEDGDVEALYSILAMDPYILERIDRVPIVDTPLHIAATAGNIHYALEIATLKPSLAGKLNHLGLSSMHLALQNGHAQLVRAIVAIDSELVRVKAKGRVTPLHYAAQIENVDILAEFLSVCPSSIEDLTVRCETTVHIALKNYRVSAFEVLLGWLRRVNKEEILEWKDEDGNTALHIATSTNQSEVIKLIIKKASVDVNAKNFRGLTAMDIFHLQGDSQNREVGQILRQSKAKIASELSGSAITFADYLRRDLSLIERRNKYLGIFGQTQKISPGDLLSAVLVVAILIATATYQAGLSPPGGYWQDDYNPQPNNSNSNTTSSSTGQGQQPHQAGQMILGPSNLYGFFTLNSAAFYTSVCTILILITGLPYSYILSVSTGLLLYAYYNSLDATFPSRENLTLKI</sequence>
<proteinExistence type="predicted"/>
<reference evidence="1 2" key="1">
    <citation type="journal article" date="2023" name="Science">
        <title>Complex scaffold remodeling in plant triterpene biosynthesis.</title>
        <authorList>
            <person name="De La Pena R."/>
            <person name="Hodgson H."/>
            <person name="Liu J.C."/>
            <person name="Stephenson M.J."/>
            <person name="Martin A.C."/>
            <person name="Owen C."/>
            <person name="Harkess A."/>
            <person name="Leebens-Mack J."/>
            <person name="Jimenez L.E."/>
            <person name="Osbourn A."/>
            <person name="Sattely E.S."/>
        </authorList>
    </citation>
    <scope>NUCLEOTIDE SEQUENCE [LARGE SCALE GENOMIC DNA]</scope>
    <source>
        <strain evidence="2">cv. JPN11</strain>
        <tissue evidence="1">Leaf</tissue>
    </source>
</reference>